<accession>A0A6H1ZT02</accession>
<evidence type="ECO:0000313" key="3">
    <source>
        <dbReference type="EMBL" id="QJH95999.1"/>
    </source>
</evidence>
<dbReference type="AlphaFoldDB" id="A0A6H1ZT02"/>
<reference evidence="2" key="1">
    <citation type="submission" date="2020-03" db="EMBL/GenBank/DDBJ databases">
        <title>The deep terrestrial virosphere.</title>
        <authorList>
            <person name="Holmfeldt K."/>
            <person name="Nilsson E."/>
            <person name="Simone D."/>
            <person name="Lopez-Fernandez M."/>
            <person name="Wu X."/>
            <person name="de Brujin I."/>
            <person name="Lundin D."/>
            <person name="Andersson A."/>
            <person name="Bertilsson S."/>
            <person name="Dopson M."/>
        </authorList>
    </citation>
    <scope>NUCLEOTIDE SEQUENCE</scope>
    <source>
        <strain evidence="2">TM448A01971</strain>
        <strain evidence="3">TM448B00567</strain>
    </source>
</reference>
<feature type="compositionally biased region" description="Basic and acidic residues" evidence="1">
    <location>
        <begin position="53"/>
        <end position="67"/>
    </location>
</feature>
<gene>
    <name evidence="2" type="ORF">TM448A01971_0013</name>
    <name evidence="3" type="ORF">TM448B00567_0020</name>
</gene>
<proteinExistence type="predicted"/>
<feature type="compositionally biased region" description="Low complexity" evidence="1">
    <location>
        <begin position="277"/>
        <end position="291"/>
    </location>
</feature>
<feature type="compositionally biased region" description="Low complexity" evidence="1">
    <location>
        <begin position="307"/>
        <end position="316"/>
    </location>
</feature>
<dbReference type="EMBL" id="MT144235">
    <property type="protein sequence ID" value="QJA51066.1"/>
    <property type="molecule type" value="Genomic_DNA"/>
</dbReference>
<evidence type="ECO:0000313" key="2">
    <source>
        <dbReference type="EMBL" id="QJA51066.1"/>
    </source>
</evidence>
<feature type="region of interest" description="Disordered" evidence="1">
    <location>
        <begin position="277"/>
        <end position="325"/>
    </location>
</feature>
<dbReference type="EMBL" id="MT144636">
    <property type="protein sequence ID" value="QJH95999.1"/>
    <property type="molecule type" value="Genomic_DNA"/>
</dbReference>
<name>A0A6H1ZT02_9ZZZZ</name>
<evidence type="ECO:0000256" key="1">
    <source>
        <dbReference type="SAM" id="MobiDB-lite"/>
    </source>
</evidence>
<protein>
    <recommendedName>
        <fullName evidence="4">Scaffolding protein</fullName>
    </recommendedName>
</protein>
<feature type="region of interest" description="Disordered" evidence="1">
    <location>
        <begin position="1"/>
        <end position="99"/>
    </location>
</feature>
<evidence type="ECO:0008006" key="4">
    <source>
        <dbReference type="Google" id="ProtNLM"/>
    </source>
</evidence>
<sequence length="340" mass="37124">MTEPENNETETTNETADEGAVDPFEAMAAEMGANVDAGYINPEDDEPAQEQAPPKDKPKAEPAKASDQDDDDDDESKPVPLREWTTVRKKRQKLREQEQRIDEKLAAIEAKAAAFEREQDEHRRLAETLARDPMAGLVELARKSGQSPEQIIESLARKNLDDQEPAAILSAVEKLRAEFQQELAAVKQSSAAQAEAVAEARYQSELSQSVDLVTQHIDEYPYLAALPRSQARGELAAAIDRCSRAGVEAGLHDIASYLDNQYGSQYSFLKKAKVASGDDGAATGADNSDGDGQPKLGKKNSITSNDQSSQTTSPRRPTTEKERNLAAEAFYRQAFGDGSE</sequence>
<organism evidence="2">
    <name type="scientific">viral metagenome</name>
    <dbReference type="NCBI Taxonomy" id="1070528"/>
    <lineage>
        <taxon>unclassified sequences</taxon>
        <taxon>metagenomes</taxon>
        <taxon>organismal metagenomes</taxon>
    </lineage>
</organism>